<reference evidence="4 5" key="1">
    <citation type="submission" date="2019-08" db="EMBL/GenBank/DDBJ databases">
        <title>Draft genome sequences of two oriental melons (Cucumis melo L. var makuwa).</title>
        <authorList>
            <person name="Kwon S.-Y."/>
        </authorList>
    </citation>
    <scope>NUCLEOTIDE SEQUENCE [LARGE SCALE GENOMIC DNA]</scope>
    <source>
        <strain evidence="5">cv. Chang Bougi</strain>
        <strain evidence="4">cv. SW 3</strain>
        <tissue evidence="2">Leaf</tissue>
    </source>
</reference>
<dbReference type="EMBL" id="SSTD01009603">
    <property type="protein sequence ID" value="TYK14104.1"/>
    <property type="molecule type" value="Genomic_DNA"/>
</dbReference>
<evidence type="ECO:0000313" key="3">
    <source>
        <dbReference type="EMBL" id="TYK14104.1"/>
    </source>
</evidence>
<dbReference type="OrthoDB" id="341730at2759"/>
<proteinExistence type="predicted"/>
<sequence length="144" mass="16340">MADSSKKISSSSSSSTLPPFKLKKPLRSNFKSLLEDPQSLSSKMPEKPAELSARTKKRKVAPVRESNRRLPTEDKSVRRKIDLWSNESQFESKFFCSLDSAMQLSRFKGVASNFSNVCPKIEALTDGHLFCLPHRLFLFHPFTC</sequence>
<name>A0A5A7V1E4_CUCMM</name>
<feature type="region of interest" description="Disordered" evidence="1">
    <location>
        <begin position="1"/>
        <end position="72"/>
    </location>
</feature>
<comment type="caution">
    <text evidence="2">The sequence shown here is derived from an EMBL/GenBank/DDBJ whole genome shotgun (WGS) entry which is preliminary data.</text>
</comment>
<evidence type="ECO:0000313" key="5">
    <source>
        <dbReference type="Proteomes" id="UP000321947"/>
    </source>
</evidence>
<evidence type="ECO:0000313" key="4">
    <source>
        <dbReference type="Proteomes" id="UP000321393"/>
    </source>
</evidence>
<dbReference type="AlphaFoldDB" id="A0A5A7V1E4"/>
<protein>
    <submittedName>
        <fullName evidence="2">CDT1-like protein b</fullName>
    </submittedName>
</protein>
<dbReference type="Proteomes" id="UP000321393">
    <property type="component" value="Unassembled WGS sequence"/>
</dbReference>
<dbReference type="EMBL" id="SSTE01006258">
    <property type="protein sequence ID" value="KAA0059521.1"/>
    <property type="molecule type" value="Genomic_DNA"/>
</dbReference>
<accession>A0A5A7V1E4</accession>
<evidence type="ECO:0000313" key="2">
    <source>
        <dbReference type="EMBL" id="KAA0059521.1"/>
    </source>
</evidence>
<dbReference type="Proteomes" id="UP000321947">
    <property type="component" value="Unassembled WGS sequence"/>
</dbReference>
<organism evidence="2 4">
    <name type="scientific">Cucumis melo var. makuwa</name>
    <name type="common">Oriental melon</name>
    <dbReference type="NCBI Taxonomy" id="1194695"/>
    <lineage>
        <taxon>Eukaryota</taxon>
        <taxon>Viridiplantae</taxon>
        <taxon>Streptophyta</taxon>
        <taxon>Embryophyta</taxon>
        <taxon>Tracheophyta</taxon>
        <taxon>Spermatophyta</taxon>
        <taxon>Magnoliopsida</taxon>
        <taxon>eudicotyledons</taxon>
        <taxon>Gunneridae</taxon>
        <taxon>Pentapetalae</taxon>
        <taxon>rosids</taxon>
        <taxon>fabids</taxon>
        <taxon>Cucurbitales</taxon>
        <taxon>Cucurbitaceae</taxon>
        <taxon>Benincaseae</taxon>
        <taxon>Cucumis</taxon>
    </lineage>
</organism>
<evidence type="ECO:0000256" key="1">
    <source>
        <dbReference type="SAM" id="MobiDB-lite"/>
    </source>
</evidence>
<feature type="compositionally biased region" description="Low complexity" evidence="1">
    <location>
        <begin position="7"/>
        <end position="20"/>
    </location>
</feature>
<gene>
    <name evidence="3" type="ORF">E5676_scaffold1193G00200</name>
    <name evidence="2" type="ORF">E6C27_scaffold518G00310</name>
</gene>